<dbReference type="Gene3D" id="2.40.420.20">
    <property type="match status" value="1"/>
</dbReference>
<dbReference type="EMBL" id="VWOX01000018">
    <property type="protein sequence ID" value="KAA5539573.1"/>
    <property type="molecule type" value="Genomic_DNA"/>
</dbReference>
<dbReference type="GO" id="GO:1990281">
    <property type="term" value="C:efflux pump complex"/>
    <property type="evidence" value="ECO:0007669"/>
    <property type="project" value="TreeGrafter"/>
</dbReference>
<dbReference type="Pfam" id="PF25917">
    <property type="entry name" value="BSH_RND"/>
    <property type="match status" value="1"/>
</dbReference>
<dbReference type="Gene3D" id="1.10.287.470">
    <property type="entry name" value="Helix hairpin bin"/>
    <property type="match status" value="1"/>
</dbReference>
<protein>
    <submittedName>
        <fullName evidence="5">Efflux RND transporter periplasmic adaptor subunit</fullName>
    </submittedName>
</protein>
<gene>
    <name evidence="5" type="ORF">FYK55_23650</name>
</gene>
<dbReference type="PANTHER" id="PTHR30469">
    <property type="entry name" value="MULTIDRUG RESISTANCE PROTEIN MDTA"/>
    <property type="match status" value="1"/>
</dbReference>
<accession>A0A5M6CWV0</accession>
<dbReference type="Gene3D" id="2.40.30.170">
    <property type="match status" value="1"/>
</dbReference>
<dbReference type="GO" id="GO:0015562">
    <property type="term" value="F:efflux transmembrane transporter activity"/>
    <property type="evidence" value="ECO:0007669"/>
    <property type="project" value="TreeGrafter"/>
</dbReference>
<dbReference type="Proteomes" id="UP000324479">
    <property type="component" value="Unassembled WGS sequence"/>
</dbReference>
<dbReference type="Gene3D" id="2.40.50.100">
    <property type="match status" value="1"/>
</dbReference>
<organism evidence="5 6">
    <name type="scientific">Roseiconus nitratireducens</name>
    <dbReference type="NCBI Taxonomy" id="2605748"/>
    <lineage>
        <taxon>Bacteria</taxon>
        <taxon>Pseudomonadati</taxon>
        <taxon>Planctomycetota</taxon>
        <taxon>Planctomycetia</taxon>
        <taxon>Pirellulales</taxon>
        <taxon>Pirellulaceae</taxon>
        <taxon>Roseiconus</taxon>
    </lineage>
</organism>
<name>A0A5M6CWV0_9BACT</name>
<feature type="domain" description="Multidrug resistance protein MdtA-like barrel-sandwich hybrid" evidence="4">
    <location>
        <begin position="83"/>
        <end position="227"/>
    </location>
</feature>
<dbReference type="InterPro" id="IPR006143">
    <property type="entry name" value="RND_pump_MFP"/>
</dbReference>
<evidence type="ECO:0000313" key="6">
    <source>
        <dbReference type="Proteomes" id="UP000324479"/>
    </source>
</evidence>
<dbReference type="SUPFAM" id="SSF111369">
    <property type="entry name" value="HlyD-like secretion proteins"/>
    <property type="match status" value="1"/>
</dbReference>
<comment type="caution">
    <text evidence="5">The sequence shown here is derived from an EMBL/GenBank/DDBJ whole genome shotgun (WGS) entry which is preliminary data.</text>
</comment>
<evidence type="ECO:0000259" key="4">
    <source>
        <dbReference type="Pfam" id="PF25917"/>
    </source>
</evidence>
<keyword evidence="3" id="KW-0472">Membrane</keyword>
<evidence type="ECO:0000256" key="2">
    <source>
        <dbReference type="SAM" id="MobiDB-lite"/>
    </source>
</evidence>
<comment type="similarity">
    <text evidence="1">Belongs to the membrane fusion protein (MFP) (TC 8.A.1) family.</text>
</comment>
<feature type="region of interest" description="Disordered" evidence="2">
    <location>
        <begin position="393"/>
        <end position="482"/>
    </location>
</feature>
<keyword evidence="3" id="KW-1133">Transmembrane helix</keyword>
<evidence type="ECO:0000256" key="1">
    <source>
        <dbReference type="ARBA" id="ARBA00009477"/>
    </source>
</evidence>
<reference evidence="5 6" key="1">
    <citation type="submission" date="2019-08" db="EMBL/GenBank/DDBJ databases">
        <authorList>
            <person name="Dhanesh K."/>
            <person name="Kumar G."/>
            <person name="Sasikala C."/>
            <person name="Venkata Ramana C."/>
        </authorList>
    </citation>
    <scope>NUCLEOTIDE SEQUENCE [LARGE SCALE GENOMIC DNA]</scope>
    <source>
        <strain evidence="5 6">JC645</strain>
    </source>
</reference>
<keyword evidence="6" id="KW-1185">Reference proteome</keyword>
<sequence>MTDAPQSRSSRRWLRVIGNLAACLAILAASAGAIVWINRTEPTAQQIKATRQSSALVETVTVRRGTYSPRLVVLGTVQAAQDITLSPRVSGQVIEMSPKLVPGGMVSKGDVLLRIDPADFENALSISESELEQAEASLKIEQGRQSLAKKELALLEGAIDETNRALVLRQPQITSIRAEVSAAKAAVERAKLDLARTTVVAPFDAQILSRSVNVGSQVSPGDDLAQLVGIDEYWISAAIPVRNLQWLQFGESEDQPGSTVRLRNPDSWPPGAVREGRVARMIGALDQQTRLARVLVTVPDPLGRTSDAPPLILDTLIQTEIEARPLRDVARIDRDLVRDSDTVWVMKDDKLEIRQADIVFRDAQHAYIRDGLQDGDEVVITTLATVTEGVGLRKVDPSSDKDSADSGETLPSNTPAVPAGMEIDDVEQADTGDADVADAGEENSVSAQSDAAQSDGDEPSEADASSESLRNADDAAELEPTE</sequence>
<proteinExistence type="inferred from homology"/>
<feature type="transmembrane region" description="Helical" evidence="3">
    <location>
        <begin position="16"/>
        <end position="37"/>
    </location>
</feature>
<feature type="compositionally biased region" description="Basic and acidic residues" evidence="2">
    <location>
        <begin position="393"/>
        <end position="404"/>
    </location>
</feature>
<evidence type="ECO:0000256" key="3">
    <source>
        <dbReference type="SAM" id="Phobius"/>
    </source>
</evidence>
<keyword evidence="3" id="KW-0812">Transmembrane</keyword>
<evidence type="ECO:0000313" key="5">
    <source>
        <dbReference type="EMBL" id="KAA5539573.1"/>
    </source>
</evidence>
<feature type="compositionally biased region" description="Acidic residues" evidence="2">
    <location>
        <begin position="422"/>
        <end position="441"/>
    </location>
</feature>
<dbReference type="RefSeq" id="WP_150079112.1">
    <property type="nucleotide sequence ID" value="NZ_VWOX01000018.1"/>
</dbReference>
<dbReference type="AlphaFoldDB" id="A0A5M6CWV0"/>
<dbReference type="NCBIfam" id="TIGR01730">
    <property type="entry name" value="RND_mfp"/>
    <property type="match status" value="1"/>
</dbReference>
<dbReference type="InterPro" id="IPR058625">
    <property type="entry name" value="MdtA-like_BSH"/>
</dbReference>